<accession>W6QRB5</accession>
<name>W6QRB5_PENRF</name>
<dbReference type="OMA" id="CCEQRHL"/>
<evidence type="ECO:0000313" key="1">
    <source>
        <dbReference type="EMBL" id="CDM32087.1"/>
    </source>
</evidence>
<keyword evidence="2" id="KW-1185">Reference proteome</keyword>
<evidence type="ECO:0000313" key="2">
    <source>
        <dbReference type="Proteomes" id="UP000030686"/>
    </source>
</evidence>
<dbReference type="AlphaFoldDB" id="W6QRB5"/>
<sequence>MSRLAIELFIAEHALREQTQREETLNHRAIALQKAIAIDPDPDPDRTQLEIREADEQLEKVKRQRPKKEQGLYRAVSMLRPTWRAVYDSIKDDDDGIWFMCEEMVQDCSDRGGCCSRGCGCCARRRHLSKGEKGKGHCTSECWCCISCRGFDLPEEEKEEIASYMKRWLEEFSSPYLLNMANAFFCPLKPKVKSKPKAESQSTLRRLFERG</sequence>
<gene>
    <name evidence="1" type="ORF">PROQFM164_S02g002238</name>
</gene>
<organism evidence="1 2">
    <name type="scientific">Penicillium roqueforti (strain FM164)</name>
    <dbReference type="NCBI Taxonomy" id="1365484"/>
    <lineage>
        <taxon>Eukaryota</taxon>
        <taxon>Fungi</taxon>
        <taxon>Dikarya</taxon>
        <taxon>Ascomycota</taxon>
        <taxon>Pezizomycotina</taxon>
        <taxon>Eurotiomycetes</taxon>
        <taxon>Eurotiomycetidae</taxon>
        <taxon>Eurotiales</taxon>
        <taxon>Aspergillaceae</taxon>
        <taxon>Penicillium</taxon>
    </lineage>
</organism>
<proteinExistence type="predicted"/>
<dbReference type="OrthoDB" id="4336792at2759"/>
<dbReference type="STRING" id="1365484.W6QRB5"/>
<dbReference type="EMBL" id="HG792016">
    <property type="protein sequence ID" value="CDM32087.1"/>
    <property type="molecule type" value="Genomic_DNA"/>
</dbReference>
<dbReference type="Proteomes" id="UP000030686">
    <property type="component" value="Unassembled WGS sequence"/>
</dbReference>
<reference evidence="1" key="1">
    <citation type="journal article" date="2014" name="Nat. Commun.">
        <title>Multiple recent horizontal transfers of a large genomic region in cheese making fungi.</title>
        <authorList>
            <person name="Cheeseman K."/>
            <person name="Ropars J."/>
            <person name="Renault P."/>
            <person name="Dupont J."/>
            <person name="Gouzy J."/>
            <person name="Branca A."/>
            <person name="Abraham A.L."/>
            <person name="Ceppi M."/>
            <person name="Conseiller E."/>
            <person name="Debuchy R."/>
            <person name="Malagnac F."/>
            <person name="Goarin A."/>
            <person name="Silar P."/>
            <person name="Lacoste S."/>
            <person name="Sallet E."/>
            <person name="Bensimon A."/>
            <person name="Giraud T."/>
            <person name="Brygoo Y."/>
        </authorList>
    </citation>
    <scope>NUCLEOTIDE SEQUENCE [LARGE SCALE GENOMIC DNA]</scope>
    <source>
        <strain evidence="1">FM164</strain>
    </source>
</reference>
<protein>
    <submittedName>
        <fullName evidence="1">Genomic scaffold, ProqFM164S02</fullName>
    </submittedName>
</protein>